<gene>
    <name evidence="15" type="primary">hemJ</name>
    <name evidence="15" type="ORF">NKI33_18200</name>
</gene>
<comment type="catalytic activity">
    <reaction evidence="13 14">
        <text>protoporphyrinogen IX + 3 A = protoporphyrin IX + 3 AH2</text>
        <dbReference type="Rhea" id="RHEA:62000"/>
        <dbReference type="ChEBI" id="CHEBI:13193"/>
        <dbReference type="ChEBI" id="CHEBI:17499"/>
        <dbReference type="ChEBI" id="CHEBI:57306"/>
        <dbReference type="ChEBI" id="CHEBI:57307"/>
    </reaction>
</comment>
<evidence type="ECO:0000256" key="12">
    <source>
        <dbReference type="ARBA" id="ARBA00023136"/>
    </source>
</evidence>
<feature type="transmembrane region" description="Helical" evidence="14">
    <location>
        <begin position="23"/>
        <end position="44"/>
    </location>
</feature>
<protein>
    <recommendedName>
        <fullName evidence="4 14">Protoporphyrinogen IX oxidase</fullName>
        <shortName evidence="14">PPO</shortName>
        <ecNumber evidence="14">1.3.99.-</ecNumber>
    </recommendedName>
</protein>
<keyword evidence="8 14" id="KW-0479">Metal-binding</keyword>
<proteinExistence type="inferred from homology"/>
<evidence type="ECO:0000313" key="15">
    <source>
        <dbReference type="EMBL" id="MER8934897.1"/>
    </source>
</evidence>
<dbReference type="HAMAP" id="MF_02239">
    <property type="entry name" value="HemJ"/>
    <property type="match status" value="1"/>
</dbReference>
<evidence type="ECO:0000313" key="16">
    <source>
        <dbReference type="Proteomes" id="UP001464387"/>
    </source>
</evidence>
<dbReference type="EMBL" id="JAMYPJ010000025">
    <property type="protein sequence ID" value="MER8934897.1"/>
    <property type="molecule type" value="Genomic_DNA"/>
</dbReference>
<evidence type="ECO:0000256" key="5">
    <source>
        <dbReference type="ARBA" id="ARBA00022475"/>
    </source>
</evidence>
<evidence type="ECO:0000256" key="1">
    <source>
        <dbReference type="ARBA" id="ARBA00004651"/>
    </source>
</evidence>
<feature type="binding site" description="axial binding residue" evidence="14">
    <location>
        <position position="57"/>
    </location>
    <ligand>
        <name>heme</name>
        <dbReference type="ChEBI" id="CHEBI:30413"/>
    </ligand>
    <ligandPart>
        <name>Fe</name>
        <dbReference type="ChEBI" id="CHEBI:18248"/>
    </ligandPart>
</feature>
<dbReference type="NCBIfam" id="TIGR00701">
    <property type="entry name" value="protoporphyrinogen oxidase HemJ"/>
    <property type="match status" value="1"/>
</dbReference>
<evidence type="ECO:0000256" key="3">
    <source>
        <dbReference type="ARBA" id="ARBA00006501"/>
    </source>
</evidence>
<feature type="transmembrane region" description="Helical" evidence="14">
    <location>
        <begin position="125"/>
        <end position="146"/>
    </location>
</feature>
<accession>A0ABV1YI92</accession>
<evidence type="ECO:0000256" key="8">
    <source>
        <dbReference type="ARBA" id="ARBA00022723"/>
    </source>
</evidence>
<dbReference type="PANTHER" id="PTHR40255:SF1">
    <property type="entry name" value="PROTOPORPHYRINOGEN IX OXIDASE"/>
    <property type="match status" value="1"/>
</dbReference>
<feature type="transmembrane region" description="Helical" evidence="14">
    <location>
        <begin position="167"/>
        <end position="185"/>
    </location>
</feature>
<comment type="subcellular location">
    <subcellularLocation>
        <location evidence="1 14">Cell membrane</location>
        <topology evidence="1 14">Multi-pass membrane protein</topology>
    </subcellularLocation>
</comment>
<reference evidence="15 16" key="1">
    <citation type="journal article" date="2024" name="Proc. Natl. Acad. Sci. U.S.A.">
        <title>The evolutionary genomics of adaptation to stress in wild rhizobium bacteria.</title>
        <authorList>
            <person name="Kehlet-Delgado H."/>
            <person name="Montoya A.P."/>
            <person name="Jensen K.T."/>
            <person name="Wendlandt C.E."/>
            <person name="Dexheimer C."/>
            <person name="Roberts M."/>
            <person name="Torres Martinez L."/>
            <person name="Friesen M.L."/>
            <person name="Griffitts J.S."/>
            <person name="Porter S.S."/>
        </authorList>
    </citation>
    <scope>NUCLEOTIDE SEQUENCE [LARGE SCALE GENOMIC DNA]</scope>
    <source>
        <strain evidence="15 16">M0729</strain>
    </source>
</reference>
<keyword evidence="10 14" id="KW-0560">Oxidoreductase</keyword>
<evidence type="ECO:0000256" key="4">
    <source>
        <dbReference type="ARBA" id="ARBA00017504"/>
    </source>
</evidence>
<keyword evidence="11 14" id="KW-0408">Iron</keyword>
<evidence type="ECO:0000256" key="14">
    <source>
        <dbReference type="HAMAP-Rule" id="MF_02239"/>
    </source>
</evidence>
<dbReference type="EC" id="1.3.99.-" evidence="14"/>
<evidence type="ECO:0000256" key="11">
    <source>
        <dbReference type="ARBA" id="ARBA00023004"/>
    </source>
</evidence>
<comment type="subunit">
    <text evidence="14">Homodimer.</text>
</comment>
<dbReference type="PANTHER" id="PTHR40255">
    <property type="entry name" value="UPF0093 MEMBRANE PROTEIN SLR1790"/>
    <property type="match status" value="1"/>
</dbReference>
<feature type="transmembrane region" description="Helical" evidence="14">
    <location>
        <begin position="56"/>
        <end position="77"/>
    </location>
</feature>
<feature type="transmembrane region" description="Helical" evidence="14">
    <location>
        <begin position="98"/>
        <end position="119"/>
    </location>
</feature>
<evidence type="ECO:0000256" key="10">
    <source>
        <dbReference type="ARBA" id="ARBA00023002"/>
    </source>
</evidence>
<keyword evidence="7 14" id="KW-0812">Transmembrane</keyword>
<evidence type="ECO:0000256" key="9">
    <source>
        <dbReference type="ARBA" id="ARBA00022989"/>
    </source>
</evidence>
<dbReference type="RefSeq" id="WP_287271880.1">
    <property type="nucleotide sequence ID" value="NZ_JAMYMT010000038.1"/>
</dbReference>
<dbReference type="Proteomes" id="UP001464387">
    <property type="component" value="Unassembled WGS sequence"/>
</dbReference>
<keyword evidence="16" id="KW-1185">Reference proteome</keyword>
<comment type="function">
    <text evidence="14">Catalyzes the oxidation of protoporphyrinogen IX to protoporphyrin IX.</text>
</comment>
<comment type="cofactor">
    <cofactor evidence="14">
        <name>heme b</name>
        <dbReference type="ChEBI" id="CHEBI:60344"/>
    </cofactor>
    <text evidence="14">Binds 1 heme b (iron(II)-protoporphyrin IX) group per subunit.</text>
</comment>
<comment type="similarity">
    <text evidence="3 14">Belongs to the HemJ family.</text>
</comment>
<organism evidence="15 16">
    <name type="scientific">Mesorhizobium opportunistum</name>
    <dbReference type="NCBI Taxonomy" id="593909"/>
    <lineage>
        <taxon>Bacteria</taxon>
        <taxon>Pseudomonadati</taxon>
        <taxon>Pseudomonadota</taxon>
        <taxon>Alphaproteobacteria</taxon>
        <taxon>Hyphomicrobiales</taxon>
        <taxon>Phyllobacteriaceae</taxon>
        <taxon>Mesorhizobium</taxon>
    </lineage>
</organism>
<evidence type="ECO:0000256" key="2">
    <source>
        <dbReference type="ARBA" id="ARBA00005073"/>
    </source>
</evidence>
<keyword evidence="9 14" id="KW-1133">Transmembrane helix</keyword>
<keyword evidence="6 14" id="KW-0349">Heme</keyword>
<comment type="pathway">
    <text evidence="2 14">Porphyrin-containing compound metabolism; protoporphyrin-IX biosynthesis; protoporphyrin-IX from protoporphyrinogen-IX: step 1/1.</text>
</comment>
<evidence type="ECO:0000256" key="7">
    <source>
        <dbReference type="ARBA" id="ARBA00022692"/>
    </source>
</evidence>
<comment type="caution">
    <text evidence="15">The sequence shown here is derived from an EMBL/GenBank/DDBJ whole genome shotgun (WGS) entry which is preliminary data.</text>
</comment>
<sequence length="188" mass="20860">MARPKEMNNPGNMTNSGSSTGQAMIRMTVGIAALIVLTALLFFVAPDGFYPWAKAIHILAVISWMAGMLYLPRLLVYHADAEKGSVQSETFKVMERRLLRGIINPAMIATWMFGLWLAWKGFGFQGGWLHAKIGFVLLLSAVHGYLAGAVRKFAEDANEKSAKHWRMINEIPTLLMIAIVILVVVKPF</sequence>
<evidence type="ECO:0000256" key="13">
    <source>
        <dbReference type="ARBA" id="ARBA00048390"/>
    </source>
</evidence>
<feature type="binding site" description="axial binding residue" evidence="14">
    <location>
        <position position="132"/>
    </location>
    <ligand>
        <name>heme</name>
        <dbReference type="ChEBI" id="CHEBI:30413"/>
    </ligand>
    <ligandPart>
        <name>Fe</name>
        <dbReference type="ChEBI" id="CHEBI:18248"/>
    </ligandPart>
</feature>
<keyword evidence="12 14" id="KW-0472">Membrane</keyword>
<dbReference type="Pfam" id="PF03653">
    <property type="entry name" value="UPF0093"/>
    <property type="match status" value="1"/>
</dbReference>
<keyword evidence="5 14" id="KW-1003">Cell membrane</keyword>
<name>A0ABV1YI92_9HYPH</name>
<dbReference type="InterPro" id="IPR005265">
    <property type="entry name" value="HemJ-like"/>
</dbReference>
<evidence type="ECO:0000256" key="6">
    <source>
        <dbReference type="ARBA" id="ARBA00022617"/>
    </source>
</evidence>